<name>A0AC60Q4W2_IXOPE</name>
<organism evidence="1 2">
    <name type="scientific">Ixodes persulcatus</name>
    <name type="common">Taiga tick</name>
    <dbReference type="NCBI Taxonomy" id="34615"/>
    <lineage>
        <taxon>Eukaryota</taxon>
        <taxon>Metazoa</taxon>
        <taxon>Ecdysozoa</taxon>
        <taxon>Arthropoda</taxon>
        <taxon>Chelicerata</taxon>
        <taxon>Arachnida</taxon>
        <taxon>Acari</taxon>
        <taxon>Parasitiformes</taxon>
        <taxon>Ixodida</taxon>
        <taxon>Ixodoidea</taxon>
        <taxon>Ixodidae</taxon>
        <taxon>Ixodinae</taxon>
        <taxon>Ixodes</taxon>
    </lineage>
</organism>
<keyword evidence="2" id="KW-1185">Reference proteome</keyword>
<dbReference type="Proteomes" id="UP000805193">
    <property type="component" value="Unassembled WGS sequence"/>
</dbReference>
<evidence type="ECO:0000313" key="2">
    <source>
        <dbReference type="Proteomes" id="UP000805193"/>
    </source>
</evidence>
<dbReference type="EMBL" id="JABSTQ010009567">
    <property type="protein sequence ID" value="KAG0428031.1"/>
    <property type="molecule type" value="Genomic_DNA"/>
</dbReference>
<evidence type="ECO:0000313" key="1">
    <source>
        <dbReference type="EMBL" id="KAG0428031.1"/>
    </source>
</evidence>
<gene>
    <name evidence="1" type="ORF">HPB47_024963</name>
</gene>
<proteinExistence type="predicted"/>
<comment type="caution">
    <text evidence="1">The sequence shown here is derived from an EMBL/GenBank/DDBJ whole genome shotgun (WGS) entry which is preliminary data.</text>
</comment>
<protein>
    <submittedName>
        <fullName evidence="1">Uncharacterized protein</fullName>
    </submittedName>
</protein>
<accession>A0AC60Q4W2</accession>
<reference evidence="1 2" key="1">
    <citation type="journal article" date="2020" name="Cell">
        <title>Large-Scale Comparative Analyses of Tick Genomes Elucidate Their Genetic Diversity and Vector Capacities.</title>
        <authorList>
            <consortium name="Tick Genome and Microbiome Consortium (TIGMIC)"/>
            <person name="Jia N."/>
            <person name="Wang J."/>
            <person name="Shi W."/>
            <person name="Du L."/>
            <person name="Sun Y."/>
            <person name="Zhan W."/>
            <person name="Jiang J.F."/>
            <person name="Wang Q."/>
            <person name="Zhang B."/>
            <person name="Ji P."/>
            <person name="Bell-Sakyi L."/>
            <person name="Cui X.M."/>
            <person name="Yuan T.T."/>
            <person name="Jiang B.G."/>
            <person name="Yang W.F."/>
            <person name="Lam T.T."/>
            <person name="Chang Q.C."/>
            <person name="Ding S.J."/>
            <person name="Wang X.J."/>
            <person name="Zhu J.G."/>
            <person name="Ruan X.D."/>
            <person name="Zhao L."/>
            <person name="Wei J.T."/>
            <person name="Ye R.Z."/>
            <person name="Que T.C."/>
            <person name="Du C.H."/>
            <person name="Zhou Y.H."/>
            <person name="Cheng J.X."/>
            <person name="Dai P.F."/>
            <person name="Guo W.B."/>
            <person name="Han X.H."/>
            <person name="Huang E.J."/>
            <person name="Li L.F."/>
            <person name="Wei W."/>
            <person name="Gao Y.C."/>
            <person name="Liu J.Z."/>
            <person name="Shao H.Z."/>
            <person name="Wang X."/>
            <person name="Wang C.C."/>
            <person name="Yang T.C."/>
            <person name="Huo Q.B."/>
            <person name="Li W."/>
            <person name="Chen H.Y."/>
            <person name="Chen S.E."/>
            <person name="Zhou L.G."/>
            <person name="Ni X.B."/>
            <person name="Tian J.H."/>
            <person name="Sheng Y."/>
            <person name="Liu T."/>
            <person name="Pan Y.S."/>
            <person name="Xia L.Y."/>
            <person name="Li J."/>
            <person name="Zhao F."/>
            <person name="Cao W.C."/>
        </authorList>
    </citation>
    <scope>NUCLEOTIDE SEQUENCE [LARGE SCALE GENOMIC DNA]</scope>
    <source>
        <strain evidence="1">Iper-2018</strain>
    </source>
</reference>
<sequence length="248" mass="28191">MTTVDTKSKTETLSIEVQVAVPSKKTVQVTWFKVRVTASNFEFGEHIGEHTRPTEVFTTTYTNEQETDAIHTVTHTYLNTESSSIKLEKGFESQYKTSIQVGVPGIFSAGGEFSFQYTLNKTTLDTKSKTETLSIEVQVAVPSKKTVQVTWYVTNKVMDFPWTATVTVRGWFAFWLDNRVNGHHLWFHPVSALAYMDNNLTAVDSLTVTFEASGFFRKIATLDSRVFVYELRRFERAKPTTTRRPKAS</sequence>